<evidence type="ECO:0000256" key="16">
    <source>
        <dbReference type="ARBA" id="ARBA00041918"/>
    </source>
</evidence>
<dbReference type="CDD" id="cd09121">
    <property type="entry name" value="PLDc_DNaseII_2"/>
    <property type="match status" value="1"/>
</dbReference>
<keyword evidence="10" id="KW-0378">Hydrolase</keyword>
<name>A0A401PXV0_SCYTO</name>
<evidence type="ECO:0000256" key="15">
    <source>
        <dbReference type="ARBA" id="ARBA00041393"/>
    </source>
</evidence>
<dbReference type="Proteomes" id="UP000288216">
    <property type="component" value="Unassembled WGS sequence"/>
</dbReference>
<evidence type="ECO:0000313" key="19">
    <source>
        <dbReference type="EMBL" id="GCB77952.1"/>
    </source>
</evidence>
<dbReference type="GO" id="GO:0006309">
    <property type="term" value="P:apoptotic DNA fragmentation"/>
    <property type="evidence" value="ECO:0007669"/>
    <property type="project" value="TreeGrafter"/>
</dbReference>
<dbReference type="EC" id="3.1.22.1" evidence="4"/>
<dbReference type="OMA" id="YLMYNDE"/>
<organism evidence="19 20">
    <name type="scientific">Scyliorhinus torazame</name>
    <name type="common">Cloudy catshark</name>
    <name type="synonym">Catulus torazame</name>
    <dbReference type="NCBI Taxonomy" id="75743"/>
    <lineage>
        <taxon>Eukaryota</taxon>
        <taxon>Metazoa</taxon>
        <taxon>Chordata</taxon>
        <taxon>Craniata</taxon>
        <taxon>Vertebrata</taxon>
        <taxon>Chondrichthyes</taxon>
        <taxon>Elasmobranchii</taxon>
        <taxon>Galeomorphii</taxon>
        <taxon>Galeoidea</taxon>
        <taxon>Carcharhiniformes</taxon>
        <taxon>Scyliorhinidae</taxon>
        <taxon>Scyliorhinus</taxon>
    </lineage>
</organism>
<reference evidence="19 20" key="1">
    <citation type="journal article" date="2018" name="Nat. Ecol. Evol.">
        <title>Shark genomes provide insights into elasmobranch evolution and the origin of vertebrates.</title>
        <authorList>
            <person name="Hara Y"/>
            <person name="Yamaguchi K"/>
            <person name="Onimaru K"/>
            <person name="Kadota M"/>
            <person name="Koyanagi M"/>
            <person name="Keeley SD"/>
            <person name="Tatsumi K"/>
            <person name="Tanaka K"/>
            <person name="Motone F"/>
            <person name="Kageyama Y"/>
            <person name="Nozu R"/>
            <person name="Adachi N"/>
            <person name="Nishimura O"/>
            <person name="Nakagawa R"/>
            <person name="Tanegashima C"/>
            <person name="Kiyatake I"/>
            <person name="Matsumoto R"/>
            <person name="Murakumo K"/>
            <person name="Nishida K"/>
            <person name="Terakita A"/>
            <person name="Kuratani S"/>
            <person name="Sato K"/>
            <person name="Hyodo S Kuraku.S."/>
        </authorList>
    </citation>
    <scope>NUCLEOTIDE SEQUENCE [LARGE SCALE GENOMIC DNA]</scope>
</reference>
<evidence type="ECO:0000256" key="17">
    <source>
        <dbReference type="ARBA" id="ARBA00043033"/>
    </source>
</evidence>
<evidence type="ECO:0000256" key="9">
    <source>
        <dbReference type="ARBA" id="ARBA00022759"/>
    </source>
</evidence>
<comment type="caution">
    <text evidence="19">The sequence shown here is derived from an EMBL/GenBank/DDBJ whole genome shotgun (WGS) entry which is preliminary data.</text>
</comment>
<evidence type="ECO:0000256" key="12">
    <source>
        <dbReference type="ARBA" id="ARBA00023180"/>
    </source>
</evidence>
<keyword evidence="5" id="KW-0217">Developmental protein</keyword>
<dbReference type="PANTHER" id="PTHR10858">
    <property type="entry name" value="DEOXYRIBONUCLEASE II"/>
    <property type="match status" value="1"/>
</dbReference>
<evidence type="ECO:0000256" key="13">
    <source>
        <dbReference type="ARBA" id="ARBA00023228"/>
    </source>
</evidence>
<evidence type="ECO:0000256" key="10">
    <source>
        <dbReference type="ARBA" id="ARBA00022801"/>
    </source>
</evidence>
<evidence type="ECO:0000256" key="5">
    <source>
        <dbReference type="ARBA" id="ARBA00022473"/>
    </source>
</evidence>
<dbReference type="PANTHER" id="PTHR10858:SF9">
    <property type="entry name" value="DEOXYRIBONUCLEASE-2-ALPHA"/>
    <property type="match status" value="1"/>
</dbReference>
<keyword evidence="20" id="KW-1185">Reference proteome</keyword>
<keyword evidence="13" id="KW-0458">Lysosome</keyword>
<sequence>PIHQEWLIWAYPDHIMGQCSLFSHTAFIVNFLFPSPNPSTSRFIIYKLPKHVNKTGLGYKYMDASTNGWRAGKHSINDTTCAVGATLQQYYKKAKYQNDDVAYVLYNDQTPADSESYGGHTKGVVLLDQKQGFWLVHSTPHFPAKAGQLYTWPHSGERNGQSLLCVTYLYSQFKDIGTQLLYNNPHVYAHSLPHPFDLDLVNMTRAAAGKRVQGPPWKNEVTLTSAAGKHFTSFAKYRKFGDDLYAGWVAEAFQSDLFVQTWPNSVHTLRSNCSMTYAVYNVRNITFGAKIRFDTHMDHSKWCVTIPGAGAKWTCIGDINRDEAQEHRGGGTVCTDDPVVWDSFSSLVASCEFCACSCSEKERSPV</sequence>
<keyword evidence="12" id="KW-0325">Glycoprotein</keyword>
<dbReference type="EMBL" id="BFAA01016942">
    <property type="protein sequence ID" value="GCB77952.1"/>
    <property type="molecule type" value="Genomic_DNA"/>
</dbReference>
<evidence type="ECO:0000256" key="1">
    <source>
        <dbReference type="ARBA" id="ARBA00000447"/>
    </source>
</evidence>
<evidence type="ECO:0000256" key="8">
    <source>
        <dbReference type="ARBA" id="ARBA00022729"/>
    </source>
</evidence>
<comment type="similarity">
    <text evidence="3">Belongs to the DNase II family.</text>
</comment>
<accession>A0A401PXV0</accession>
<dbReference type="GO" id="GO:0004531">
    <property type="term" value="F:deoxyribonuclease II activity"/>
    <property type="evidence" value="ECO:0007669"/>
    <property type="project" value="UniProtKB-EC"/>
</dbReference>
<dbReference type="Pfam" id="PF03265">
    <property type="entry name" value="DNase_II"/>
    <property type="match status" value="1"/>
</dbReference>
<evidence type="ECO:0000256" key="2">
    <source>
        <dbReference type="ARBA" id="ARBA00004371"/>
    </source>
</evidence>
<evidence type="ECO:0000256" key="7">
    <source>
        <dbReference type="ARBA" id="ARBA00022722"/>
    </source>
</evidence>
<evidence type="ECO:0000256" key="6">
    <source>
        <dbReference type="ARBA" id="ARBA00022703"/>
    </source>
</evidence>
<dbReference type="OrthoDB" id="10261598at2759"/>
<evidence type="ECO:0000256" key="14">
    <source>
        <dbReference type="ARBA" id="ARBA00039868"/>
    </source>
</evidence>
<keyword evidence="9" id="KW-0255">Endonuclease</keyword>
<comment type="function">
    <text evidence="18">Hydrolyzes DNA under acidic conditions with a preference for double-stranded DNA. Plays a major role in the clearance of nucleic acids generated through apoptosis, hence preventing autoinflammation. Necessary for proper fetal development and for definitive erythropoiesis in fetal liver and bone marrow, where it degrades nuclear DNA expelled from erythroid precursor cells.</text>
</comment>
<dbReference type="AlphaFoldDB" id="A0A401PXV0"/>
<dbReference type="GO" id="GO:0005764">
    <property type="term" value="C:lysosome"/>
    <property type="evidence" value="ECO:0007669"/>
    <property type="project" value="UniProtKB-SubCell"/>
</dbReference>
<feature type="non-terminal residue" evidence="19">
    <location>
        <position position="1"/>
    </location>
</feature>
<comment type="subcellular location">
    <subcellularLocation>
        <location evidence="2">Lysosome</location>
    </subcellularLocation>
</comment>
<evidence type="ECO:0000256" key="4">
    <source>
        <dbReference type="ARBA" id="ARBA00012036"/>
    </source>
</evidence>
<keyword evidence="6" id="KW-0053">Apoptosis</keyword>
<evidence type="ECO:0000256" key="18">
    <source>
        <dbReference type="ARBA" id="ARBA00045381"/>
    </source>
</evidence>
<evidence type="ECO:0000256" key="11">
    <source>
        <dbReference type="ARBA" id="ARBA00023157"/>
    </source>
</evidence>
<protein>
    <recommendedName>
        <fullName evidence="14">Deoxyribonuclease-2-alpha</fullName>
        <ecNumber evidence="4">3.1.22.1</ecNumber>
    </recommendedName>
    <alternativeName>
        <fullName evidence="15">Acid DNase</fullName>
    </alternativeName>
    <alternativeName>
        <fullName evidence="17">Deoxyribonuclease II alpha</fullName>
    </alternativeName>
    <alternativeName>
        <fullName evidence="16">Lysosomal DNase II</fullName>
    </alternativeName>
</protein>
<evidence type="ECO:0000256" key="3">
    <source>
        <dbReference type="ARBA" id="ARBA00007527"/>
    </source>
</evidence>
<keyword evidence="8" id="KW-0732">Signal</keyword>
<comment type="catalytic activity">
    <reaction evidence="1">
        <text>Endonucleolytic cleavage to nucleoside 3'-phosphates and 3'-phosphooligonucleotide end-products.</text>
        <dbReference type="EC" id="3.1.22.1"/>
    </reaction>
</comment>
<dbReference type="STRING" id="75743.A0A401PXV0"/>
<evidence type="ECO:0000313" key="20">
    <source>
        <dbReference type="Proteomes" id="UP000288216"/>
    </source>
</evidence>
<gene>
    <name evidence="19" type="ORF">scyTo_0020630</name>
</gene>
<keyword evidence="11" id="KW-1015">Disulfide bond</keyword>
<keyword evidence="7" id="KW-0540">Nuclease</keyword>
<proteinExistence type="inferred from homology"/>
<dbReference type="InterPro" id="IPR004947">
    <property type="entry name" value="DNase_II"/>
</dbReference>